<sequence>MNILIVAGGALAALLFAYLVYALLYPERF</sequence>
<gene>
    <name evidence="1" type="primary">kdpF</name>
    <name evidence="1" type="ORF">DWG20_09665</name>
</gene>
<dbReference type="GO" id="GO:0005886">
    <property type="term" value="C:plasma membrane"/>
    <property type="evidence" value="ECO:0007669"/>
    <property type="project" value="InterPro"/>
</dbReference>
<reference evidence="1 2" key="1">
    <citation type="submission" date="2018-07" db="EMBL/GenBank/DDBJ databases">
        <title>Crenobacter cavernae sp. nov., isolated from a karst cave.</title>
        <authorList>
            <person name="Zhu H."/>
        </authorList>
    </citation>
    <scope>NUCLEOTIDE SEQUENCE [LARGE SCALE GENOMIC DNA]</scope>
    <source>
        <strain evidence="1 2">K1W11S-77</strain>
    </source>
</reference>
<dbReference type="InterPro" id="IPR011726">
    <property type="entry name" value="KdpF"/>
</dbReference>
<dbReference type="KEGG" id="ccah:DWG20_09665"/>
<dbReference type="GO" id="GO:0016787">
    <property type="term" value="F:hydrolase activity"/>
    <property type="evidence" value="ECO:0007669"/>
    <property type="project" value="UniProtKB-KW"/>
</dbReference>
<evidence type="ECO:0000313" key="1">
    <source>
        <dbReference type="EMBL" id="AXK39690.1"/>
    </source>
</evidence>
<dbReference type="NCBIfam" id="TIGR02115">
    <property type="entry name" value="potass_kdpF"/>
    <property type="match status" value="1"/>
</dbReference>
<proteinExistence type="predicted"/>
<accession>A0A345Y6Y8</accession>
<organism evidence="1 2">
    <name type="scientific">Crenobacter cavernae</name>
    <dbReference type="NCBI Taxonomy" id="2290923"/>
    <lineage>
        <taxon>Bacteria</taxon>
        <taxon>Pseudomonadati</taxon>
        <taxon>Pseudomonadota</taxon>
        <taxon>Betaproteobacteria</taxon>
        <taxon>Neisseriales</taxon>
        <taxon>Neisseriaceae</taxon>
        <taxon>Crenobacter</taxon>
    </lineage>
</organism>
<dbReference type="Proteomes" id="UP000254537">
    <property type="component" value="Chromosome"/>
</dbReference>
<dbReference type="AlphaFoldDB" id="A0A345Y6Y8"/>
<dbReference type="RefSeq" id="WP_115433622.1">
    <property type="nucleotide sequence ID" value="NZ_CP031337.1"/>
</dbReference>
<dbReference type="EMBL" id="CP031337">
    <property type="protein sequence ID" value="AXK39690.1"/>
    <property type="molecule type" value="Genomic_DNA"/>
</dbReference>
<evidence type="ECO:0000313" key="2">
    <source>
        <dbReference type="Proteomes" id="UP000254537"/>
    </source>
</evidence>
<protein>
    <submittedName>
        <fullName evidence="1">K(+)-transporting ATPase subunit F</fullName>
        <ecNumber evidence="1">3.6.3.12</ecNumber>
    </submittedName>
</protein>
<keyword evidence="1" id="KW-0378">Hydrolase</keyword>
<dbReference type="GO" id="GO:0008556">
    <property type="term" value="F:P-type potassium transmembrane transporter activity"/>
    <property type="evidence" value="ECO:0007669"/>
    <property type="project" value="InterPro"/>
</dbReference>
<dbReference type="Pfam" id="PF09604">
    <property type="entry name" value="Potass_KdpF"/>
    <property type="match status" value="1"/>
</dbReference>
<name>A0A345Y6Y8_9NEIS</name>
<dbReference type="EC" id="3.6.3.12" evidence="1"/>